<comment type="caution">
    <text evidence="1">The sequence shown here is derived from an EMBL/GenBank/DDBJ whole genome shotgun (WGS) entry which is preliminary data.</text>
</comment>
<evidence type="ECO:0000313" key="2">
    <source>
        <dbReference type="Proteomes" id="UP001597400"/>
    </source>
</evidence>
<dbReference type="NCBIfam" id="TIGR02594">
    <property type="entry name" value="TIGR02594 family protein"/>
    <property type="match status" value="1"/>
</dbReference>
<organism evidence="1 2">
    <name type="scientific">Sphingomonas arantia</name>
    <dbReference type="NCBI Taxonomy" id="1460676"/>
    <lineage>
        <taxon>Bacteria</taxon>
        <taxon>Pseudomonadati</taxon>
        <taxon>Pseudomonadota</taxon>
        <taxon>Alphaproteobacteria</taxon>
        <taxon>Sphingomonadales</taxon>
        <taxon>Sphingomonadaceae</taxon>
        <taxon>Sphingomonas</taxon>
    </lineage>
</organism>
<dbReference type="RefSeq" id="WP_380927242.1">
    <property type="nucleotide sequence ID" value="NZ_JBHUGS010000001.1"/>
</dbReference>
<protein>
    <submittedName>
        <fullName evidence="1">TIGR02594 family protein</fullName>
    </submittedName>
</protein>
<gene>
    <name evidence="1" type="ORF">ACFSGX_02600</name>
</gene>
<name>A0ABW4TVR1_9SPHN</name>
<reference evidence="2" key="1">
    <citation type="journal article" date="2019" name="Int. J. Syst. Evol. Microbiol.">
        <title>The Global Catalogue of Microorganisms (GCM) 10K type strain sequencing project: providing services to taxonomists for standard genome sequencing and annotation.</title>
        <authorList>
            <consortium name="The Broad Institute Genomics Platform"/>
            <consortium name="The Broad Institute Genome Sequencing Center for Infectious Disease"/>
            <person name="Wu L."/>
            <person name="Ma J."/>
        </authorList>
    </citation>
    <scope>NUCLEOTIDE SEQUENCE [LARGE SCALE GENOMIC DNA]</scope>
    <source>
        <strain evidence="2">CGMCC 1.12702</strain>
    </source>
</reference>
<accession>A0ABW4TVR1</accession>
<dbReference type="EMBL" id="JBHUGS010000001">
    <property type="protein sequence ID" value="MFD1949657.1"/>
    <property type="molecule type" value="Genomic_DNA"/>
</dbReference>
<proteinExistence type="predicted"/>
<keyword evidence="2" id="KW-1185">Reference proteome</keyword>
<dbReference type="Proteomes" id="UP001597400">
    <property type="component" value="Unassembled WGS sequence"/>
</dbReference>
<evidence type="ECO:0000313" key="1">
    <source>
        <dbReference type="EMBL" id="MFD1949657.1"/>
    </source>
</evidence>
<sequence>MSGFDAKVLPAAYRWLGSIGTLPRMLAEGLALYGVRETAGAKDTPAILDWAREAKVAGYRADATPWCGLYLAVVARRAGWAVPDAPLWALNWGKFGVAADRPMLGDVMTFVRPGGGHVALYVGEDAAAWHVLGGNQGDAVGFARIARGRMRAVRRPPYRLAPATVTVRRLAAAGGLSVDEA</sequence>
<dbReference type="InterPro" id="IPR013423">
    <property type="entry name" value="CHP02594"/>
</dbReference>